<dbReference type="PANTHER" id="PTHR31235">
    <property type="entry name" value="PEROXIDASE 25-RELATED"/>
    <property type="match status" value="1"/>
</dbReference>
<keyword evidence="11" id="KW-0812">Transmembrane</keyword>
<feature type="disulfide bond" evidence="9">
    <location>
        <begin position="135"/>
        <end position="217"/>
    </location>
</feature>
<comment type="catalytic activity">
    <reaction evidence="1 10">
        <text>2 a phenolic donor + H2O2 = 2 a phenolic radical donor + 2 H2O</text>
        <dbReference type="Rhea" id="RHEA:56136"/>
        <dbReference type="ChEBI" id="CHEBI:15377"/>
        <dbReference type="ChEBI" id="CHEBI:16240"/>
        <dbReference type="ChEBI" id="CHEBI:139520"/>
        <dbReference type="ChEBI" id="CHEBI:139521"/>
        <dbReference type="EC" id="1.11.1.7"/>
    </reaction>
</comment>
<keyword evidence="10" id="KW-0560">Oxidoreductase</keyword>
<evidence type="ECO:0000256" key="4">
    <source>
        <dbReference type="ARBA" id="ARBA00022723"/>
    </source>
</evidence>
<protein>
    <recommendedName>
        <fullName evidence="10">Peroxidase</fullName>
        <ecNumber evidence="10">1.11.1.7</ecNumber>
    </recommendedName>
</protein>
<evidence type="ECO:0000313" key="13">
    <source>
        <dbReference type="EMBL" id="BBN11120.1"/>
    </source>
</evidence>
<evidence type="ECO:0000256" key="9">
    <source>
        <dbReference type="PIRSR" id="PIRSR600823-5"/>
    </source>
</evidence>
<comment type="cofactor">
    <cofactor evidence="10">
        <name>heme b</name>
        <dbReference type="ChEBI" id="CHEBI:60344"/>
    </cofactor>
    <text evidence="10">Binds 1 heme b (iron(II)-protoporphyrin IX) group per subunit.</text>
</comment>
<dbReference type="GO" id="GO:0140825">
    <property type="term" value="F:lactoperoxidase activity"/>
    <property type="evidence" value="ECO:0007669"/>
    <property type="project" value="UniProtKB-EC"/>
</dbReference>
<evidence type="ECO:0000256" key="10">
    <source>
        <dbReference type="RuleBase" id="RU362060"/>
    </source>
</evidence>
<evidence type="ECO:0000256" key="11">
    <source>
        <dbReference type="SAM" id="Phobius"/>
    </source>
</evidence>
<keyword evidence="9" id="KW-1015">Disulfide bond</keyword>
<evidence type="ECO:0000256" key="3">
    <source>
        <dbReference type="ARBA" id="ARBA00022617"/>
    </source>
</evidence>
<sequence>MASALNRGNSLKVPLPKASLLTRTASFPTDSSQRVSGAFQGPAATAPLMRGDTFKAGASTDSASVRWGSMKGAGKMAASTLKLAVLLFIGVYLYGAVSYARSIRYPSRVVTTEMLYRRLEEAGDTVPEHFHLYSCPQATFVVSELVNKFVTTDPNLAGGLEVLQFHDCFVRGCDASILLNSTSATTPEKDASPKADQESLRGFEQIDKIRAALEEACPDIVTCADILALVARDPTLKAGGPSWSVVLGRREGFVFLEAEAKISLPSPLSNFSSLVQNFELVKCTMDETSSY</sequence>
<dbReference type="EMBL" id="AP019870">
    <property type="protein sequence ID" value="BBN11120.1"/>
    <property type="molecule type" value="Genomic_DNA"/>
</dbReference>
<dbReference type="GO" id="GO:0005576">
    <property type="term" value="C:extracellular region"/>
    <property type="evidence" value="ECO:0007669"/>
    <property type="project" value="UniProtKB-SubCell"/>
</dbReference>
<keyword evidence="10" id="KW-0964">Secreted</keyword>
<comment type="function">
    <text evidence="10">Removal of H(2)O(2), oxidation of toxic reductants, biosynthesis and degradation of lignin, suberization, auxin catabolism, response to environmental stresses such as wounding, pathogen attack and oxidative stress.</text>
</comment>
<feature type="active site" description="Proton acceptor" evidence="6">
    <location>
        <position position="166"/>
    </location>
</feature>
<dbReference type="SUPFAM" id="SSF48113">
    <property type="entry name" value="Heme-dependent peroxidases"/>
    <property type="match status" value="1"/>
</dbReference>
<dbReference type="GO" id="GO:0020037">
    <property type="term" value="F:heme binding"/>
    <property type="evidence" value="ECO:0007669"/>
    <property type="project" value="UniProtKB-UniRule"/>
</dbReference>
<keyword evidence="11" id="KW-1133">Transmembrane helix</keyword>
<dbReference type="AlphaFoldDB" id="A0A176WDM2"/>
<feature type="binding site" evidence="8">
    <location>
        <position position="174"/>
    </location>
    <ligand>
        <name>Ca(2+)</name>
        <dbReference type="ChEBI" id="CHEBI:29108"/>
        <label>1</label>
    </ligand>
</feature>
<keyword evidence="10" id="KW-0376">Hydrogen peroxide</keyword>
<reference evidence="14 15" key="1">
    <citation type="submission" date="2016-03" db="EMBL/GenBank/DDBJ databases">
        <title>Mechanisms controlling the formation of the plant cell surface in tip-growing cells are functionally conserved among land plants.</title>
        <authorList>
            <person name="Honkanen S."/>
            <person name="Jones V.A."/>
            <person name="Morieri G."/>
            <person name="Champion C."/>
            <person name="Hetherington A.J."/>
            <person name="Kelly S."/>
            <person name="Saint-Marcoux D."/>
            <person name="Proust H."/>
            <person name="Prescott H."/>
            <person name="Dolan L."/>
        </authorList>
    </citation>
    <scope>NUCLEOTIDE SEQUENCE [LARGE SCALE GENOMIC DNA]</scope>
    <source>
        <strain evidence="15">cv. Tak-1 and cv. Tak-2</strain>
        <tissue evidence="14">Whole gametophyte</tissue>
    </source>
</reference>
<evidence type="ECO:0000313" key="16">
    <source>
        <dbReference type="Proteomes" id="UP001162541"/>
    </source>
</evidence>
<comment type="similarity">
    <text evidence="10">Belongs to the peroxidase family. Classical plant (class III) peroxidase subfamily.</text>
</comment>
<dbReference type="EMBL" id="LVLJ01001153">
    <property type="protein sequence ID" value="OAE31179.1"/>
    <property type="molecule type" value="Genomic_DNA"/>
</dbReference>
<keyword evidence="15" id="KW-1185">Reference proteome</keyword>
<organism evidence="14 15">
    <name type="scientific">Marchantia polymorpha subsp. ruderalis</name>
    <dbReference type="NCBI Taxonomy" id="1480154"/>
    <lineage>
        <taxon>Eukaryota</taxon>
        <taxon>Viridiplantae</taxon>
        <taxon>Streptophyta</taxon>
        <taxon>Embryophyta</taxon>
        <taxon>Marchantiophyta</taxon>
        <taxon>Marchantiopsida</taxon>
        <taxon>Marchantiidae</taxon>
        <taxon>Marchantiales</taxon>
        <taxon>Marchantiaceae</taxon>
        <taxon>Marchantia</taxon>
    </lineage>
</organism>
<name>A0A176WDM2_MARPO</name>
<evidence type="ECO:0000313" key="14">
    <source>
        <dbReference type="EMBL" id="OAE31179.1"/>
    </source>
</evidence>
<dbReference type="InterPro" id="IPR000823">
    <property type="entry name" value="Peroxidase_pln"/>
</dbReference>
<dbReference type="Pfam" id="PF00141">
    <property type="entry name" value="peroxidase"/>
    <property type="match status" value="1"/>
</dbReference>
<feature type="transmembrane region" description="Helical" evidence="11">
    <location>
        <begin position="80"/>
        <end position="100"/>
    </location>
</feature>
<keyword evidence="8 10" id="KW-0106">Calcium</keyword>
<feature type="domain" description="Plant heme peroxidase family profile" evidence="12">
    <location>
        <begin position="125"/>
        <end position="291"/>
    </location>
</feature>
<proteinExistence type="inferred from homology"/>
<dbReference type="GO" id="GO:0042744">
    <property type="term" value="P:hydrogen peroxide catabolic process"/>
    <property type="evidence" value="ECO:0007669"/>
    <property type="project" value="UniProtKB-KW"/>
</dbReference>
<dbReference type="Proteomes" id="UP001162541">
    <property type="component" value="Chromosome 5"/>
</dbReference>
<feature type="disulfide bond" evidence="9">
    <location>
        <begin position="168"/>
        <end position="173"/>
    </location>
</feature>
<feature type="binding site" evidence="8">
    <location>
        <position position="172"/>
    </location>
    <ligand>
        <name>Ca(2+)</name>
        <dbReference type="ChEBI" id="CHEBI:29108"/>
        <label>1</label>
    </ligand>
</feature>
<accession>A0A176WDM2</accession>
<dbReference type="PROSITE" id="PS50873">
    <property type="entry name" value="PEROXIDASE_4"/>
    <property type="match status" value="1"/>
</dbReference>
<dbReference type="PRINTS" id="PR00458">
    <property type="entry name" value="PEROXIDASE"/>
</dbReference>
<reference evidence="13" key="2">
    <citation type="journal article" date="2019" name="Curr. Biol.">
        <title>Chromatin organization in early land plants reveals an ancestral association between H3K27me3, transposons, and constitutive heterochromatin.</title>
        <authorList>
            <person name="Montgomery S.A."/>
            <person name="Tanizawa Y."/>
            <person name="Galik B."/>
            <person name="Wang N."/>
            <person name="Ito T."/>
            <person name="Mochizuki T."/>
            <person name="Akimcheva S."/>
            <person name="Bowman J."/>
            <person name="Cognat V."/>
            <person name="Drouard L."/>
            <person name="Ekker H."/>
            <person name="Houng S."/>
            <person name="Kohchi T."/>
            <person name="Lin S."/>
            <person name="Liu L.D."/>
            <person name="Nakamura Y."/>
            <person name="Valeeva L.R."/>
            <person name="Shakirov E.V."/>
            <person name="Shippen D.E."/>
            <person name="Wei W."/>
            <person name="Yagura M."/>
            <person name="Yamaoka S."/>
            <person name="Yamato K.T."/>
            <person name="Liu C."/>
            <person name="Berger F."/>
        </authorList>
    </citation>
    <scope>NUCLEOTIDE SEQUENCE [LARGE SCALE GENOMIC DNA]</scope>
    <source>
        <strain evidence="13">Tak-1</strain>
    </source>
</reference>
<feature type="binding site" evidence="8">
    <location>
        <position position="170"/>
    </location>
    <ligand>
        <name>Ca(2+)</name>
        <dbReference type="ChEBI" id="CHEBI:29108"/>
        <label>1</label>
    </ligand>
</feature>
<feature type="binding site" evidence="8">
    <location>
        <position position="167"/>
    </location>
    <ligand>
        <name>Ca(2+)</name>
        <dbReference type="ChEBI" id="CHEBI:29108"/>
        <label>1</label>
    </ligand>
</feature>
<dbReference type="EC" id="1.11.1.7" evidence="10"/>
<comment type="subcellular location">
    <subcellularLocation>
        <location evidence="10">Secreted</location>
    </subcellularLocation>
</comment>
<dbReference type="GO" id="GO:0006979">
    <property type="term" value="P:response to oxidative stress"/>
    <property type="evidence" value="ECO:0007669"/>
    <property type="project" value="UniProtKB-UniRule"/>
</dbReference>
<feature type="binding site" evidence="8">
    <location>
        <position position="188"/>
    </location>
    <ligand>
        <name>Ca(2+)</name>
        <dbReference type="ChEBI" id="CHEBI:29108"/>
        <label>1</label>
    </ligand>
</feature>
<evidence type="ECO:0000256" key="2">
    <source>
        <dbReference type="ARBA" id="ARBA00022559"/>
    </source>
</evidence>
<evidence type="ECO:0000256" key="1">
    <source>
        <dbReference type="ARBA" id="ARBA00000189"/>
    </source>
</evidence>
<evidence type="ECO:0000313" key="15">
    <source>
        <dbReference type="Proteomes" id="UP000077202"/>
    </source>
</evidence>
<feature type="binding site" evidence="7">
    <location>
        <position position="265"/>
    </location>
    <ligand>
        <name>substrate</name>
    </ligand>
</feature>
<evidence type="ECO:0000256" key="5">
    <source>
        <dbReference type="ARBA" id="ARBA00023004"/>
    </source>
</evidence>
<keyword evidence="4 8" id="KW-0479">Metal-binding</keyword>
<evidence type="ECO:0000256" key="6">
    <source>
        <dbReference type="PIRSR" id="PIRSR600823-1"/>
    </source>
</evidence>
<feature type="binding site" evidence="8">
    <location>
        <position position="176"/>
    </location>
    <ligand>
        <name>Ca(2+)</name>
        <dbReference type="ChEBI" id="CHEBI:29108"/>
        <label>1</label>
    </ligand>
</feature>
<evidence type="ECO:0000256" key="7">
    <source>
        <dbReference type="PIRSR" id="PIRSR600823-2"/>
    </source>
</evidence>
<dbReference type="Gene3D" id="1.10.520.10">
    <property type="match status" value="1"/>
</dbReference>
<dbReference type="GO" id="GO:0046872">
    <property type="term" value="F:metal ion binding"/>
    <property type="evidence" value="ECO:0007669"/>
    <property type="project" value="UniProtKB-UniRule"/>
</dbReference>
<gene>
    <name evidence="14" type="ORF">AXG93_3617s1190</name>
    <name evidence="13" type="ORF">Mp_5g09230</name>
</gene>
<reference evidence="16" key="3">
    <citation type="journal article" date="2020" name="Curr. Biol.">
        <title>Chromatin organization in early land plants reveals an ancestral association between H3K27me3, transposons, and constitutive heterochromatin.</title>
        <authorList>
            <person name="Montgomery S.A."/>
            <person name="Tanizawa Y."/>
            <person name="Galik B."/>
            <person name="Wang N."/>
            <person name="Ito T."/>
            <person name="Mochizuki T."/>
            <person name="Akimcheva S."/>
            <person name="Bowman J.L."/>
            <person name="Cognat V."/>
            <person name="Marechal-Drouard L."/>
            <person name="Ekker H."/>
            <person name="Hong S.F."/>
            <person name="Kohchi T."/>
            <person name="Lin S.S."/>
            <person name="Liu L.D."/>
            <person name="Nakamura Y."/>
            <person name="Valeeva L.R."/>
            <person name="Shakirov E.V."/>
            <person name="Shippen D.E."/>
            <person name="Wei W.L."/>
            <person name="Yagura M."/>
            <person name="Yamaoka S."/>
            <person name="Yamato K.T."/>
            <person name="Liu C."/>
            <person name="Berger F."/>
        </authorList>
    </citation>
    <scope>NUCLEOTIDE SEQUENCE [LARGE SCALE GENOMIC DNA]</scope>
    <source>
        <strain evidence="16">Tak-1</strain>
    </source>
</reference>
<keyword evidence="11" id="KW-0472">Membrane</keyword>
<dbReference type="Proteomes" id="UP000077202">
    <property type="component" value="Unassembled WGS sequence"/>
</dbReference>
<evidence type="ECO:0000256" key="8">
    <source>
        <dbReference type="PIRSR" id="PIRSR600823-3"/>
    </source>
</evidence>
<keyword evidence="3 10" id="KW-0349">Heme</keyword>
<dbReference type="InterPro" id="IPR002016">
    <property type="entry name" value="Haem_peroxidase"/>
</dbReference>
<comment type="cofactor">
    <cofactor evidence="8 10">
        <name>Ca(2+)</name>
        <dbReference type="ChEBI" id="CHEBI:29108"/>
    </cofactor>
    <text evidence="8 10">Binds 2 calcium ions per subunit.</text>
</comment>
<dbReference type="PRINTS" id="PR00461">
    <property type="entry name" value="PLPEROXIDASE"/>
</dbReference>
<keyword evidence="2 10" id="KW-0575">Peroxidase</keyword>
<evidence type="ECO:0000259" key="12">
    <source>
        <dbReference type="PROSITE" id="PS50873"/>
    </source>
</evidence>
<keyword evidence="5 10" id="KW-0408">Iron</keyword>
<dbReference type="InterPro" id="IPR010255">
    <property type="entry name" value="Haem_peroxidase_sf"/>
</dbReference>